<sequence>MSRKTTLRLLIVIALIFLVYWIIYLIGLHQVKKTFQNINDEETHFSYQDVDLSLLRMSLIIKNPDFSKGKKMHITARFVELSGINPIALLRNNAIKASSLDLDAPYIMMNNALSTIKSDKSNAQGGDIDINIDNSIIKNGHFKIFHRDTTLVPLESINIEGEIKNFVLNRETLRGQIPFGLSDFKFSLDSLQLPVDSYHKLFAHQTKLAPDMLEVKYLQIDPLLTKEKFHLVIQTERDYMNLKGALLKIKSPIVLSKQNKIGFSSEMISLDRFHFDIYRDKRLNDDTTIKPLYSEMLRKLDTHLTIDSIAVSNSTIIYTEHPDSNADPGVLEFHKIALHSGPLSNTRDAKPVHIKIHSSFMNQAPMKVEWSFKIADTTDFFNIKGSLSNVPAKSLNSFLTPVMRVKAKGALDKLYFNFDGNSTKANGAMQLSFKQFDVEIYDQETKKIKSLLSSIANMIIGGKENKGMVKKEGITVERDPTKSFWNYFWLCIRSGLFEIIV</sequence>
<keyword evidence="1" id="KW-0472">Membrane</keyword>
<dbReference type="RefSeq" id="WP_378321862.1">
    <property type="nucleotide sequence ID" value="NZ_JBHUHY010000032.1"/>
</dbReference>
<keyword evidence="1" id="KW-1133">Transmembrane helix</keyword>
<organism evidence="2 3">
    <name type="scientific">Aquimarina celericrescens</name>
    <dbReference type="NCBI Taxonomy" id="1964542"/>
    <lineage>
        <taxon>Bacteria</taxon>
        <taxon>Pseudomonadati</taxon>
        <taxon>Bacteroidota</taxon>
        <taxon>Flavobacteriia</taxon>
        <taxon>Flavobacteriales</taxon>
        <taxon>Flavobacteriaceae</taxon>
        <taxon>Aquimarina</taxon>
    </lineage>
</organism>
<dbReference type="EMBL" id="JBHUHY010000032">
    <property type="protein sequence ID" value="MFD2188836.1"/>
    <property type="molecule type" value="Genomic_DNA"/>
</dbReference>
<proteinExistence type="predicted"/>
<gene>
    <name evidence="2" type="ORF">ACFSJT_18695</name>
</gene>
<name>A0ABW5B1I8_9FLAO</name>
<keyword evidence="1" id="KW-0812">Transmembrane</keyword>
<evidence type="ECO:0000313" key="3">
    <source>
        <dbReference type="Proteomes" id="UP001597344"/>
    </source>
</evidence>
<feature type="transmembrane region" description="Helical" evidence="1">
    <location>
        <begin position="7"/>
        <end position="27"/>
    </location>
</feature>
<dbReference type="Proteomes" id="UP001597344">
    <property type="component" value="Unassembled WGS sequence"/>
</dbReference>
<evidence type="ECO:0000256" key="1">
    <source>
        <dbReference type="SAM" id="Phobius"/>
    </source>
</evidence>
<comment type="caution">
    <text evidence="2">The sequence shown here is derived from an EMBL/GenBank/DDBJ whole genome shotgun (WGS) entry which is preliminary data.</text>
</comment>
<accession>A0ABW5B1I8</accession>
<protein>
    <recommendedName>
        <fullName evidence="4">DUF748 domain-containing protein</fullName>
    </recommendedName>
</protein>
<evidence type="ECO:0008006" key="4">
    <source>
        <dbReference type="Google" id="ProtNLM"/>
    </source>
</evidence>
<keyword evidence="3" id="KW-1185">Reference proteome</keyword>
<evidence type="ECO:0000313" key="2">
    <source>
        <dbReference type="EMBL" id="MFD2188836.1"/>
    </source>
</evidence>
<reference evidence="3" key="1">
    <citation type="journal article" date="2019" name="Int. J. Syst. Evol. Microbiol.">
        <title>The Global Catalogue of Microorganisms (GCM) 10K type strain sequencing project: providing services to taxonomists for standard genome sequencing and annotation.</title>
        <authorList>
            <consortium name="The Broad Institute Genomics Platform"/>
            <consortium name="The Broad Institute Genome Sequencing Center for Infectious Disease"/>
            <person name="Wu L."/>
            <person name="Ma J."/>
        </authorList>
    </citation>
    <scope>NUCLEOTIDE SEQUENCE [LARGE SCALE GENOMIC DNA]</scope>
    <source>
        <strain evidence="3">DT92</strain>
    </source>
</reference>